<dbReference type="GO" id="GO:0004146">
    <property type="term" value="F:dihydrofolate reductase activity"/>
    <property type="evidence" value="ECO:0007669"/>
    <property type="project" value="UniProtKB-EC"/>
</dbReference>
<dbReference type="Pfam" id="PF00186">
    <property type="entry name" value="DHFR_1"/>
    <property type="match status" value="1"/>
</dbReference>
<dbReference type="PANTHER" id="PTHR48069">
    <property type="entry name" value="DIHYDROFOLATE REDUCTASE"/>
    <property type="match status" value="1"/>
</dbReference>
<evidence type="ECO:0000259" key="8">
    <source>
        <dbReference type="PROSITE" id="PS51330"/>
    </source>
</evidence>
<evidence type="ECO:0000256" key="1">
    <source>
        <dbReference type="ARBA" id="ARBA00004903"/>
    </source>
</evidence>
<evidence type="ECO:0000256" key="7">
    <source>
        <dbReference type="RuleBase" id="RU004474"/>
    </source>
</evidence>
<gene>
    <name evidence="9" type="ORF">HGUI_02882</name>
</gene>
<dbReference type="VEuPathDB" id="FungiDB:HGUI_02882"/>
<name>A0A1L0B2Q7_9ASCO</name>
<dbReference type="GO" id="GO:0050661">
    <property type="term" value="F:NADP binding"/>
    <property type="evidence" value="ECO:0007669"/>
    <property type="project" value="InterPro"/>
</dbReference>
<protein>
    <recommendedName>
        <fullName evidence="3">Dihydrofolate reductase</fullName>
        <ecNumber evidence="2">1.5.1.3</ecNumber>
    </recommendedName>
</protein>
<dbReference type="InterPro" id="IPR001796">
    <property type="entry name" value="DHFR_dom"/>
</dbReference>
<evidence type="ECO:0000313" key="10">
    <source>
        <dbReference type="Proteomes" id="UP000183365"/>
    </source>
</evidence>
<dbReference type="InterPro" id="IPR024072">
    <property type="entry name" value="DHFR-like_dom_sf"/>
</dbReference>
<organism evidence="9 10">
    <name type="scientific">Hanseniaspora guilliermondii</name>
    <dbReference type="NCBI Taxonomy" id="56406"/>
    <lineage>
        <taxon>Eukaryota</taxon>
        <taxon>Fungi</taxon>
        <taxon>Dikarya</taxon>
        <taxon>Ascomycota</taxon>
        <taxon>Saccharomycotina</taxon>
        <taxon>Saccharomycetes</taxon>
        <taxon>Saccharomycodales</taxon>
        <taxon>Saccharomycodaceae</taxon>
        <taxon>Hanseniaspora</taxon>
    </lineage>
</organism>
<keyword evidence="4" id="KW-0554">One-carbon metabolism</keyword>
<dbReference type="CDD" id="cd00209">
    <property type="entry name" value="DHFR"/>
    <property type="match status" value="1"/>
</dbReference>
<dbReference type="GO" id="GO:0005739">
    <property type="term" value="C:mitochondrion"/>
    <property type="evidence" value="ECO:0007669"/>
    <property type="project" value="TreeGrafter"/>
</dbReference>
<dbReference type="Proteomes" id="UP000183365">
    <property type="component" value="Unassembled WGS sequence"/>
</dbReference>
<dbReference type="PANTHER" id="PTHR48069:SF3">
    <property type="entry name" value="DIHYDROFOLATE REDUCTASE"/>
    <property type="match status" value="1"/>
</dbReference>
<dbReference type="UniPathway" id="UPA00077">
    <property type="reaction ID" value="UER00158"/>
</dbReference>
<dbReference type="PRINTS" id="PR00070">
    <property type="entry name" value="DHFR"/>
</dbReference>
<comment type="pathway">
    <text evidence="1">Cofactor biosynthesis; tetrahydrofolate biosynthesis; 5,6,7,8-tetrahydrofolate from 7,8-dihydrofolate: step 1/1.</text>
</comment>
<dbReference type="GO" id="GO:0046655">
    <property type="term" value="P:folic acid metabolic process"/>
    <property type="evidence" value="ECO:0007669"/>
    <property type="project" value="TreeGrafter"/>
</dbReference>
<keyword evidence="10" id="KW-1185">Reference proteome</keyword>
<evidence type="ECO:0000256" key="4">
    <source>
        <dbReference type="ARBA" id="ARBA00022563"/>
    </source>
</evidence>
<dbReference type="GO" id="GO:0046654">
    <property type="term" value="P:tetrahydrofolate biosynthetic process"/>
    <property type="evidence" value="ECO:0007669"/>
    <property type="project" value="UniProtKB-UniPathway"/>
</dbReference>
<dbReference type="PROSITE" id="PS00075">
    <property type="entry name" value="DHFR_1"/>
    <property type="match status" value="1"/>
</dbReference>
<dbReference type="EMBL" id="FQNF01000060">
    <property type="protein sequence ID" value="SGZ40682.1"/>
    <property type="molecule type" value="Genomic_DNA"/>
</dbReference>
<dbReference type="AlphaFoldDB" id="A0A1L0B2Q7"/>
<dbReference type="Gene3D" id="3.40.430.10">
    <property type="entry name" value="Dihydrofolate Reductase, subunit A"/>
    <property type="match status" value="1"/>
</dbReference>
<dbReference type="GO" id="GO:0003729">
    <property type="term" value="F:mRNA binding"/>
    <property type="evidence" value="ECO:0007669"/>
    <property type="project" value="EnsemblFungi"/>
</dbReference>
<sequence length="205" mass="23868">MKGSKPIVQIVACLMPDFGIGNKGMLPWRLKKEMKYFKEITTKTENPDKKNAVLMGRKTWLSIPPKFRPLPDRLNIVLSRSSSDWDTSELQEKGMISSNNVHTALSKLNDPNESYNTDIERIYIIGGGEIYNSTYNLCTHLLITEITTDLNHEMDTFLNKSDINMIFERCEDDQEWKDFVKASEYSENNITEGDYKYKYVLYKRK</sequence>
<feature type="domain" description="DHFR" evidence="8">
    <location>
        <begin position="6"/>
        <end position="204"/>
    </location>
</feature>
<proteinExistence type="inferred from homology"/>
<keyword evidence="5" id="KW-0521">NADP</keyword>
<dbReference type="InterPro" id="IPR012259">
    <property type="entry name" value="DHFR"/>
</dbReference>
<evidence type="ECO:0000256" key="5">
    <source>
        <dbReference type="ARBA" id="ARBA00022857"/>
    </source>
</evidence>
<dbReference type="GO" id="GO:0006730">
    <property type="term" value="P:one-carbon metabolic process"/>
    <property type="evidence" value="ECO:0007669"/>
    <property type="project" value="UniProtKB-KW"/>
</dbReference>
<comment type="similarity">
    <text evidence="7">Belongs to the dihydrofolate reductase family.</text>
</comment>
<dbReference type="OrthoDB" id="414698at2759"/>
<evidence type="ECO:0000256" key="6">
    <source>
        <dbReference type="ARBA" id="ARBA00023002"/>
    </source>
</evidence>
<evidence type="ECO:0000256" key="3">
    <source>
        <dbReference type="ARBA" id="ARBA00018886"/>
    </source>
</evidence>
<dbReference type="SUPFAM" id="SSF53597">
    <property type="entry name" value="Dihydrofolate reductase-like"/>
    <property type="match status" value="1"/>
</dbReference>
<dbReference type="PROSITE" id="PS51330">
    <property type="entry name" value="DHFR_2"/>
    <property type="match status" value="1"/>
</dbReference>
<dbReference type="GO" id="GO:0046452">
    <property type="term" value="P:dihydrofolate metabolic process"/>
    <property type="evidence" value="ECO:0007669"/>
    <property type="project" value="EnsemblFungi"/>
</dbReference>
<accession>A0A1L0B2Q7</accession>
<reference evidence="10" key="1">
    <citation type="submission" date="2016-11" db="EMBL/GenBank/DDBJ databases">
        <authorList>
            <person name="Guldener U."/>
        </authorList>
    </citation>
    <scope>NUCLEOTIDE SEQUENCE [LARGE SCALE GENOMIC DNA]</scope>
</reference>
<dbReference type="EC" id="1.5.1.3" evidence="2"/>
<evidence type="ECO:0000256" key="2">
    <source>
        <dbReference type="ARBA" id="ARBA00012856"/>
    </source>
</evidence>
<dbReference type="InterPro" id="IPR017925">
    <property type="entry name" value="DHFR_CS"/>
</dbReference>
<keyword evidence="6" id="KW-0560">Oxidoreductase</keyword>
<evidence type="ECO:0000313" key="9">
    <source>
        <dbReference type="EMBL" id="SGZ40682.1"/>
    </source>
</evidence>